<dbReference type="InterPro" id="IPR041492">
    <property type="entry name" value="HAD_2"/>
</dbReference>
<dbReference type="Pfam" id="PF13419">
    <property type="entry name" value="HAD_2"/>
    <property type="match status" value="1"/>
</dbReference>
<dbReference type="Proteomes" id="UP000823771">
    <property type="component" value="Unassembled WGS sequence"/>
</dbReference>
<dbReference type="InterPro" id="IPR023214">
    <property type="entry name" value="HAD_sf"/>
</dbReference>
<reference evidence="1" key="1">
    <citation type="submission" date="2020-10" db="EMBL/GenBank/DDBJ databases">
        <authorList>
            <person name="Gilroy R."/>
        </authorList>
    </citation>
    <scope>NUCLEOTIDE SEQUENCE</scope>
    <source>
        <strain evidence="1">2478</strain>
    </source>
</reference>
<protein>
    <submittedName>
        <fullName evidence="1">HAD family hydrolase</fullName>
    </submittedName>
</protein>
<dbReference type="CDD" id="cd07505">
    <property type="entry name" value="HAD_BPGM-like"/>
    <property type="match status" value="1"/>
</dbReference>
<dbReference type="InterPro" id="IPR036412">
    <property type="entry name" value="HAD-like_sf"/>
</dbReference>
<evidence type="ECO:0000313" key="2">
    <source>
        <dbReference type="Proteomes" id="UP000823771"/>
    </source>
</evidence>
<dbReference type="InterPro" id="IPR023198">
    <property type="entry name" value="PGP-like_dom2"/>
</dbReference>
<sequence>MADSSNGTVAAALFDLDGVIVDTEGFYSRFWDRIGKEQFGYTDFGSSIKGQTLENIFSTYFSCRTDLQEAIVADLDVLERDMPYEYVPGVVDFIAELKKAGVPRAVVTSSNRKKMANVYVRHPEFRDMFDIIFTGEDFSRSKPAPDCYLLGMDTFGAGPESTLIFEDSFSGLKAARDSGGFVVGLATTNSRDAIAPLSDIVIDDFTKTSLSRLSGMLSGKHSTR</sequence>
<organism evidence="1 2">
    <name type="scientific">Candidatus Cryptobacteroides excrementipullorum</name>
    <dbReference type="NCBI Taxonomy" id="2840761"/>
    <lineage>
        <taxon>Bacteria</taxon>
        <taxon>Pseudomonadati</taxon>
        <taxon>Bacteroidota</taxon>
        <taxon>Bacteroidia</taxon>
        <taxon>Bacteroidales</taxon>
        <taxon>Candidatus Cryptobacteroides</taxon>
    </lineage>
</organism>
<dbReference type="NCBIfam" id="TIGR01509">
    <property type="entry name" value="HAD-SF-IA-v3"/>
    <property type="match status" value="1"/>
</dbReference>
<proteinExistence type="predicted"/>
<dbReference type="SFLD" id="SFLDG01129">
    <property type="entry name" value="C1.5:_HAD__Beta-PGM__Phosphata"/>
    <property type="match status" value="1"/>
</dbReference>
<dbReference type="InterPro" id="IPR006439">
    <property type="entry name" value="HAD-SF_hydro_IA"/>
</dbReference>
<dbReference type="PANTHER" id="PTHR18901:SF38">
    <property type="entry name" value="PSEUDOURIDINE-5'-PHOSPHATASE"/>
    <property type="match status" value="1"/>
</dbReference>
<dbReference type="SUPFAM" id="SSF56784">
    <property type="entry name" value="HAD-like"/>
    <property type="match status" value="1"/>
</dbReference>
<comment type="caution">
    <text evidence="1">The sequence shown here is derived from an EMBL/GenBank/DDBJ whole genome shotgun (WGS) entry which is preliminary data.</text>
</comment>
<evidence type="ECO:0000313" key="1">
    <source>
        <dbReference type="EMBL" id="MBO8478691.1"/>
    </source>
</evidence>
<dbReference type="Gene3D" id="3.40.50.1000">
    <property type="entry name" value="HAD superfamily/HAD-like"/>
    <property type="match status" value="1"/>
</dbReference>
<name>A0A9D9IVB0_9BACT</name>
<dbReference type="Gene3D" id="1.10.150.240">
    <property type="entry name" value="Putative phosphatase, domain 2"/>
    <property type="match status" value="1"/>
</dbReference>
<dbReference type="PANTHER" id="PTHR18901">
    <property type="entry name" value="2-DEOXYGLUCOSE-6-PHOSPHATE PHOSPHATASE 2"/>
    <property type="match status" value="1"/>
</dbReference>
<dbReference type="AlphaFoldDB" id="A0A9D9IVB0"/>
<accession>A0A9D9IVB0</accession>
<gene>
    <name evidence="1" type="ORF">IAB80_07370</name>
</gene>
<dbReference type="EMBL" id="JADILZ010000067">
    <property type="protein sequence ID" value="MBO8478691.1"/>
    <property type="molecule type" value="Genomic_DNA"/>
</dbReference>
<reference evidence="1" key="2">
    <citation type="journal article" date="2021" name="PeerJ">
        <title>Extensive microbial diversity within the chicken gut microbiome revealed by metagenomics and culture.</title>
        <authorList>
            <person name="Gilroy R."/>
            <person name="Ravi A."/>
            <person name="Getino M."/>
            <person name="Pursley I."/>
            <person name="Horton D.L."/>
            <person name="Alikhan N.F."/>
            <person name="Baker D."/>
            <person name="Gharbi K."/>
            <person name="Hall N."/>
            <person name="Watson M."/>
            <person name="Adriaenssens E.M."/>
            <person name="Foster-Nyarko E."/>
            <person name="Jarju S."/>
            <person name="Secka A."/>
            <person name="Antonio M."/>
            <person name="Oren A."/>
            <person name="Chaudhuri R.R."/>
            <person name="La Ragione R."/>
            <person name="Hildebrand F."/>
            <person name="Pallen M.J."/>
        </authorList>
    </citation>
    <scope>NUCLEOTIDE SEQUENCE</scope>
    <source>
        <strain evidence="1">2478</strain>
    </source>
</reference>
<dbReference type="GO" id="GO:0016787">
    <property type="term" value="F:hydrolase activity"/>
    <property type="evidence" value="ECO:0007669"/>
    <property type="project" value="UniProtKB-KW"/>
</dbReference>
<keyword evidence="1" id="KW-0378">Hydrolase</keyword>
<dbReference type="PRINTS" id="PR00413">
    <property type="entry name" value="HADHALOGNASE"/>
</dbReference>
<dbReference type="SFLD" id="SFLDS00003">
    <property type="entry name" value="Haloacid_Dehalogenase"/>
    <property type="match status" value="1"/>
</dbReference>